<dbReference type="EMBL" id="JBIAUT010000014">
    <property type="protein sequence ID" value="MFF4220188.1"/>
    <property type="molecule type" value="Genomic_DNA"/>
</dbReference>
<protein>
    <submittedName>
        <fullName evidence="2">Uncharacterized protein</fullName>
    </submittedName>
</protein>
<proteinExistence type="predicted"/>
<organism evidence="2 3">
    <name type="scientific">Streptomyces nondiastaticus</name>
    <dbReference type="NCBI Taxonomy" id="3154512"/>
    <lineage>
        <taxon>Bacteria</taxon>
        <taxon>Bacillati</taxon>
        <taxon>Actinomycetota</taxon>
        <taxon>Actinomycetes</taxon>
        <taxon>Kitasatosporales</taxon>
        <taxon>Streptomycetaceae</taxon>
        <taxon>Streptomyces</taxon>
    </lineage>
</organism>
<sequence length="180" mass="19095">MAGHDDRAEVVLEDGRVLAASAAVAATGVTALAAEDVAWAEAGEARWPAPLWRAAADDLAGRRVAVLGADRPLDTWLRAHPQAKVHFDVLFPEADQYKTDEIADDPRIRLDLIDRVTVAPVRGASGSPPGARAAARTPSSPTPCWATWARNRPPCPGWSSERTATARRTGSTRGSSSLVT</sequence>
<name>A0ABW6U5W2_9ACTN</name>
<feature type="compositionally biased region" description="Low complexity" evidence="1">
    <location>
        <begin position="122"/>
        <end position="143"/>
    </location>
</feature>
<dbReference type="Proteomes" id="UP001602123">
    <property type="component" value="Unassembled WGS sequence"/>
</dbReference>
<evidence type="ECO:0000313" key="2">
    <source>
        <dbReference type="EMBL" id="MFF4220188.1"/>
    </source>
</evidence>
<keyword evidence="3" id="KW-1185">Reference proteome</keyword>
<gene>
    <name evidence="2" type="ORF">ACFYZM_28540</name>
</gene>
<feature type="region of interest" description="Disordered" evidence="1">
    <location>
        <begin position="121"/>
        <end position="180"/>
    </location>
</feature>
<accession>A0ABW6U5W2</accession>
<comment type="caution">
    <text evidence="2">The sequence shown here is derived from an EMBL/GenBank/DDBJ whole genome shotgun (WGS) entry which is preliminary data.</text>
</comment>
<evidence type="ECO:0000256" key="1">
    <source>
        <dbReference type="SAM" id="MobiDB-lite"/>
    </source>
</evidence>
<reference evidence="2 3" key="1">
    <citation type="submission" date="2024-10" db="EMBL/GenBank/DDBJ databases">
        <title>The Natural Products Discovery Center: Release of the First 8490 Sequenced Strains for Exploring Actinobacteria Biosynthetic Diversity.</title>
        <authorList>
            <person name="Kalkreuter E."/>
            <person name="Kautsar S.A."/>
            <person name="Yang D."/>
            <person name="Bader C.D."/>
            <person name="Teijaro C.N."/>
            <person name="Fluegel L."/>
            <person name="Davis C.M."/>
            <person name="Simpson J.R."/>
            <person name="Lauterbach L."/>
            <person name="Steele A.D."/>
            <person name="Gui C."/>
            <person name="Meng S."/>
            <person name="Li G."/>
            <person name="Viehrig K."/>
            <person name="Ye F."/>
            <person name="Su P."/>
            <person name="Kiefer A.F."/>
            <person name="Nichols A."/>
            <person name="Cepeda A.J."/>
            <person name="Yan W."/>
            <person name="Fan B."/>
            <person name="Jiang Y."/>
            <person name="Adhikari A."/>
            <person name="Zheng C.-J."/>
            <person name="Schuster L."/>
            <person name="Cowan T.M."/>
            <person name="Smanski M.J."/>
            <person name="Chevrette M.G."/>
            <person name="De Carvalho L.P.S."/>
            <person name="Shen B."/>
        </authorList>
    </citation>
    <scope>NUCLEOTIDE SEQUENCE [LARGE SCALE GENOMIC DNA]</scope>
    <source>
        <strain evidence="2 3">NPDC001650</strain>
    </source>
</reference>
<feature type="compositionally biased region" description="Low complexity" evidence="1">
    <location>
        <begin position="162"/>
        <end position="180"/>
    </location>
</feature>
<evidence type="ECO:0000313" key="3">
    <source>
        <dbReference type="Proteomes" id="UP001602123"/>
    </source>
</evidence>
<dbReference type="RefSeq" id="WP_388632505.1">
    <property type="nucleotide sequence ID" value="NZ_JBIAUT010000014.1"/>
</dbReference>